<keyword evidence="3" id="KW-0238">DNA-binding</keyword>
<dbReference type="Gene3D" id="3.40.190.10">
    <property type="entry name" value="Periplasmic binding protein-like II"/>
    <property type="match status" value="2"/>
</dbReference>
<dbReference type="EMBL" id="BAABFO010000003">
    <property type="protein sequence ID" value="GAA4326252.1"/>
    <property type="molecule type" value="Genomic_DNA"/>
</dbReference>
<keyword evidence="2" id="KW-0805">Transcription regulation</keyword>
<dbReference type="Gene3D" id="1.10.10.10">
    <property type="entry name" value="Winged helix-like DNA-binding domain superfamily/Winged helix DNA-binding domain"/>
    <property type="match status" value="1"/>
</dbReference>
<feature type="domain" description="HTH lysR-type" evidence="5">
    <location>
        <begin position="1"/>
        <end position="59"/>
    </location>
</feature>
<dbReference type="SUPFAM" id="SSF46785">
    <property type="entry name" value="Winged helix' DNA-binding domain"/>
    <property type="match status" value="1"/>
</dbReference>
<reference evidence="7" key="1">
    <citation type="journal article" date="2019" name="Int. J. Syst. Evol. Microbiol.">
        <title>The Global Catalogue of Microorganisms (GCM) 10K type strain sequencing project: providing services to taxonomists for standard genome sequencing and annotation.</title>
        <authorList>
            <consortium name="The Broad Institute Genomics Platform"/>
            <consortium name="The Broad Institute Genome Sequencing Center for Infectious Disease"/>
            <person name="Wu L."/>
            <person name="Ma J."/>
        </authorList>
    </citation>
    <scope>NUCLEOTIDE SEQUENCE [LARGE SCALE GENOMIC DNA]</scope>
    <source>
        <strain evidence="7">JCM 17666</strain>
    </source>
</reference>
<gene>
    <name evidence="6" type="primary">cysB_2</name>
    <name evidence="6" type="ORF">GCM10023144_09490</name>
</gene>
<evidence type="ECO:0000313" key="7">
    <source>
        <dbReference type="Proteomes" id="UP001501671"/>
    </source>
</evidence>
<evidence type="ECO:0000256" key="2">
    <source>
        <dbReference type="ARBA" id="ARBA00023015"/>
    </source>
</evidence>
<dbReference type="Pfam" id="PF03466">
    <property type="entry name" value="LysR_substrate"/>
    <property type="match status" value="1"/>
</dbReference>
<evidence type="ECO:0000313" key="6">
    <source>
        <dbReference type="EMBL" id="GAA4326252.1"/>
    </source>
</evidence>
<dbReference type="InterPro" id="IPR000847">
    <property type="entry name" value="LysR_HTH_N"/>
</dbReference>
<organism evidence="6 7">
    <name type="scientific">Pigmentiphaga soli</name>
    <dbReference type="NCBI Taxonomy" id="1007095"/>
    <lineage>
        <taxon>Bacteria</taxon>
        <taxon>Pseudomonadati</taxon>
        <taxon>Pseudomonadota</taxon>
        <taxon>Betaproteobacteria</taxon>
        <taxon>Burkholderiales</taxon>
        <taxon>Alcaligenaceae</taxon>
        <taxon>Pigmentiphaga</taxon>
    </lineage>
</organism>
<name>A0ABP8GL70_9BURK</name>
<keyword evidence="7" id="KW-1185">Reference proteome</keyword>
<dbReference type="PANTHER" id="PTHR30126:SF6">
    <property type="entry name" value="HTH-TYPE TRANSCRIPTIONAL REGULATOR CYSB-RELATED"/>
    <property type="match status" value="1"/>
</dbReference>
<dbReference type="Proteomes" id="UP001501671">
    <property type="component" value="Unassembled WGS sequence"/>
</dbReference>
<dbReference type="InterPro" id="IPR036390">
    <property type="entry name" value="WH_DNA-bd_sf"/>
</dbReference>
<sequence>MNIQQLRYICELSRHALKISKVAEVLHTSQPNISTQLRLLEEELNLTIFQRQRRRLTAITPDGQRVIERAQRILVELNEIKAIGSEHLQEKSGTLVIAASHTQARFRLPAVLRRFREHYPDVHISIRPESGRAIRDALIASAADIGILSQAHDSDMDLAYIPFQSYRRLLLVCADHPLLAKRKIAFRDIIRYPVVLYEPSQTAEAITRLLAQLPPPGPSILRAANADIVKAYVEHGLGVSVLPNIVFDPERDTGLRAIAVDHIFPASTTFLALNRKHHLRRYAYSFIETLAPNVTREVVEKAMAAPRRQRRA</sequence>
<comment type="caution">
    <text evidence="6">The sequence shown here is derived from an EMBL/GenBank/DDBJ whole genome shotgun (WGS) entry which is preliminary data.</text>
</comment>
<dbReference type="InterPro" id="IPR036388">
    <property type="entry name" value="WH-like_DNA-bd_sf"/>
</dbReference>
<protein>
    <submittedName>
        <fullName evidence="6">HTH-type transcriptional regulator CysB</fullName>
    </submittedName>
</protein>
<keyword evidence="4" id="KW-0804">Transcription</keyword>
<dbReference type="PROSITE" id="PS50931">
    <property type="entry name" value="HTH_LYSR"/>
    <property type="match status" value="1"/>
</dbReference>
<evidence type="ECO:0000256" key="3">
    <source>
        <dbReference type="ARBA" id="ARBA00023125"/>
    </source>
</evidence>
<dbReference type="Pfam" id="PF00126">
    <property type="entry name" value="HTH_1"/>
    <property type="match status" value="1"/>
</dbReference>
<accession>A0ABP8GL70</accession>
<proteinExistence type="inferred from homology"/>
<evidence type="ECO:0000259" key="5">
    <source>
        <dbReference type="PROSITE" id="PS50931"/>
    </source>
</evidence>
<comment type="similarity">
    <text evidence="1">Belongs to the LysR transcriptional regulatory family.</text>
</comment>
<dbReference type="SUPFAM" id="SSF53850">
    <property type="entry name" value="Periplasmic binding protein-like II"/>
    <property type="match status" value="1"/>
</dbReference>
<evidence type="ECO:0000256" key="4">
    <source>
        <dbReference type="ARBA" id="ARBA00023163"/>
    </source>
</evidence>
<dbReference type="InterPro" id="IPR005119">
    <property type="entry name" value="LysR_subst-bd"/>
</dbReference>
<evidence type="ECO:0000256" key="1">
    <source>
        <dbReference type="ARBA" id="ARBA00009437"/>
    </source>
</evidence>
<dbReference type="PANTHER" id="PTHR30126">
    <property type="entry name" value="HTH-TYPE TRANSCRIPTIONAL REGULATOR"/>
    <property type="match status" value="1"/>
</dbReference>
<dbReference type="RefSeq" id="WP_345246857.1">
    <property type="nucleotide sequence ID" value="NZ_BAABFO010000003.1"/>
</dbReference>
<dbReference type="PRINTS" id="PR00039">
    <property type="entry name" value="HTHLYSR"/>
</dbReference>